<reference evidence="1 2" key="1">
    <citation type="submission" date="2015-01" db="EMBL/GenBank/DDBJ databases">
        <title>Draft genome of the acidophilic iron oxidizer Acidithrix ferrooxidans strain Py-F3.</title>
        <authorList>
            <person name="Poehlein A."/>
            <person name="Eisen S."/>
            <person name="Schloemann M."/>
            <person name="Johnson B.D."/>
            <person name="Daniel R."/>
            <person name="Muehling M."/>
        </authorList>
    </citation>
    <scope>NUCLEOTIDE SEQUENCE [LARGE SCALE GENOMIC DNA]</scope>
    <source>
        <strain evidence="1 2">Py-F3</strain>
    </source>
</reference>
<dbReference type="GO" id="GO:0016491">
    <property type="term" value="F:oxidoreductase activity"/>
    <property type="evidence" value="ECO:0007669"/>
    <property type="project" value="InterPro"/>
</dbReference>
<evidence type="ECO:0000313" key="1">
    <source>
        <dbReference type="EMBL" id="KJF15796.1"/>
    </source>
</evidence>
<organism evidence="1 2">
    <name type="scientific">Acidithrix ferrooxidans</name>
    <dbReference type="NCBI Taxonomy" id="1280514"/>
    <lineage>
        <taxon>Bacteria</taxon>
        <taxon>Bacillati</taxon>
        <taxon>Actinomycetota</taxon>
        <taxon>Acidimicrobiia</taxon>
        <taxon>Acidimicrobiales</taxon>
        <taxon>Acidimicrobiaceae</taxon>
        <taxon>Acidithrix</taxon>
    </lineage>
</organism>
<dbReference type="OrthoDB" id="5294870at2"/>
<protein>
    <submittedName>
        <fullName evidence="1">EthD protein</fullName>
    </submittedName>
</protein>
<dbReference type="InterPro" id="IPR011008">
    <property type="entry name" value="Dimeric_a/b-barrel"/>
</dbReference>
<dbReference type="RefSeq" id="WP_052607006.1">
    <property type="nucleotide sequence ID" value="NZ_JXYS01000121.1"/>
</dbReference>
<sequence>MVKLIAIWSKPFDVDGFEEDYLSNHLPIATSMEGLVSAVGAKVLLGEGYRIAELTFESMESLGAIMGSASGQKLSEDSDRLQKKFGVKLTTLIADYS</sequence>
<dbReference type="Gene3D" id="3.30.70.100">
    <property type="match status" value="1"/>
</dbReference>
<dbReference type="NCBIfam" id="TIGR02118">
    <property type="entry name" value="EthD family reductase"/>
    <property type="match status" value="1"/>
</dbReference>
<dbReference type="Proteomes" id="UP000032360">
    <property type="component" value="Unassembled WGS sequence"/>
</dbReference>
<dbReference type="InterPro" id="IPR009799">
    <property type="entry name" value="EthD_dom"/>
</dbReference>
<dbReference type="AlphaFoldDB" id="A0A0D8HFG1"/>
<name>A0A0D8HFG1_9ACTN</name>
<dbReference type="SUPFAM" id="SSF54909">
    <property type="entry name" value="Dimeric alpha+beta barrel"/>
    <property type="match status" value="1"/>
</dbReference>
<comment type="caution">
    <text evidence="1">The sequence shown here is derived from an EMBL/GenBank/DDBJ whole genome shotgun (WGS) entry which is preliminary data.</text>
</comment>
<proteinExistence type="predicted"/>
<evidence type="ECO:0000313" key="2">
    <source>
        <dbReference type="Proteomes" id="UP000032360"/>
    </source>
</evidence>
<accession>A0A0D8HFG1</accession>
<keyword evidence="2" id="KW-1185">Reference proteome</keyword>
<gene>
    <name evidence="1" type="ORF">AXFE_33590</name>
</gene>
<dbReference type="EMBL" id="JXYS01000121">
    <property type="protein sequence ID" value="KJF15796.1"/>
    <property type="molecule type" value="Genomic_DNA"/>
</dbReference>